<feature type="region of interest" description="Disordered" evidence="3">
    <location>
        <begin position="187"/>
        <end position="224"/>
    </location>
</feature>
<dbReference type="AlphaFoldDB" id="A0AA38LA18"/>
<dbReference type="PANTHER" id="PTHR31342:SF7">
    <property type="entry name" value="PROTEIN CHUP1, CHLOROPLASTIC"/>
    <property type="match status" value="1"/>
</dbReference>
<comment type="caution">
    <text evidence="4">The sequence shown here is derived from an EMBL/GenBank/DDBJ whole genome shotgun (WGS) entry which is preliminary data.</text>
</comment>
<feature type="coiled-coil region" evidence="2">
    <location>
        <begin position="22"/>
        <end position="77"/>
    </location>
</feature>
<evidence type="ECO:0008006" key="6">
    <source>
        <dbReference type="Google" id="ProtNLM"/>
    </source>
</evidence>
<protein>
    <recommendedName>
        <fullName evidence="6">Protein CHUP1, chloroplastic</fullName>
    </recommendedName>
</protein>
<keyword evidence="1 2" id="KW-0175">Coiled coil</keyword>
<dbReference type="GO" id="GO:0072699">
    <property type="term" value="P:protein localization to cortical microtubule cytoskeleton"/>
    <property type="evidence" value="ECO:0007669"/>
    <property type="project" value="TreeGrafter"/>
</dbReference>
<organism evidence="4 5">
    <name type="scientific">Taxus chinensis</name>
    <name type="common">Chinese yew</name>
    <name type="synonym">Taxus wallichiana var. chinensis</name>
    <dbReference type="NCBI Taxonomy" id="29808"/>
    <lineage>
        <taxon>Eukaryota</taxon>
        <taxon>Viridiplantae</taxon>
        <taxon>Streptophyta</taxon>
        <taxon>Embryophyta</taxon>
        <taxon>Tracheophyta</taxon>
        <taxon>Spermatophyta</taxon>
        <taxon>Pinopsida</taxon>
        <taxon>Pinidae</taxon>
        <taxon>Conifers II</taxon>
        <taxon>Cupressales</taxon>
        <taxon>Taxaceae</taxon>
        <taxon>Taxus</taxon>
    </lineage>
</organism>
<dbReference type="GO" id="GO:0055028">
    <property type="term" value="C:cortical microtubule"/>
    <property type="evidence" value="ECO:0007669"/>
    <property type="project" value="TreeGrafter"/>
</dbReference>
<dbReference type="PANTHER" id="PTHR31342">
    <property type="entry name" value="PROTEIN CHUP1, CHLOROPLASTIC"/>
    <property type="match status" value="1"/>
</dbReference>
<keyword evidence="5" id="KW-1185">Reference proteome</keyword>
<feature type="region of interest" description="Disordered" evidence="3">
    <location>
        <begin position="129"/>
        <end position="148"/>
    </location>
</feature>
<feature type="non-terminal residue" evidence="4">
    <location>
        <position position="1"/>
    </location>
</feature>
<reference evidence="4 5" key="1">
    <citation type="journal article" date="2021" name="Nat. Plants">
        <title>The Taxus genome provides insights into paclitaxel biosynthesis.</title>
        <authorList>
            <person name="Xiong X."/>
            <person name="Gou J."/>
            <person name="Liao Q."/>
            <person name="Li Y."/>
            <person name="Zhou Q."/>
            <person name="Bi G."/>
            <person name="Li C."/>
            <person name="Du R."/>
            <person name="Wang X."/>
            <person name="Sun T."/>
            <person name="Guo L."/>
            <person name="Liang H."/>
            <person name="Lu P."/>
            <person name="Wu Y."/>
            <person name="Zhang Z."/>
            <person name="Ro D.K."/>
            <person name="Shang Y."/>
            <person name="Huang S."/>
            <person name="Yan J."/>
        </authorList>
    </citation>
    <scope>NUCLEOTIDE SEQUENCE [LARGE SCALE GENOMIC DNA]</scope>
    <source>
        <strain evidence="4">Ta-2019</strain>
    </source>
</reference>
<feature type="compositionally biased region" description="Basic and acidic residues" evidence="3">
    <location>
        <begin position="129"/>
        <end position="146"/>
    </location>
</feature>
<evidence type="ECO:0000256" key="2">
    <source>
        <dbReference type="SAM" id="Coils"/>
    </source>
</evidence>
<sequence length="489" mass="55279">KSSAKAQRAEYDAIVQKKSHTTTDLEIQVIQLQNTNAELEAEVVQLQNTTAEIMRQKREMENKLAKDESQINLNESKKLERSNGMCVSMPVLSRTLSSELAGKHTESKDKHITNIQNESDKMIRDAKKVGEKKMGEQKEEKKKEVSTAKQPVLAKFMYAEGTKRPLRIPNPPPKPSLVTSEALTTAIPKDPSSIPPPPPPPKGLSNIPVPPPPPSRPSSPVDVLHSKSTVRKDAMQKSPEVVQFYRSLMRRDSKNFSATGNSENPDIAGSRSSMIGEIENRSAHLLAIKEDVETQGDFVRYLIRELQAAAYANIEDVLAFVQWLDEELSFLVDERAVLKHFDWPEKKADTMREAAFAYWDLKKLQSEVLSYVEDLHPPCDVTLKRMTVLLDKLEHNVYNLLRTRERTIVLYKVFQIPVDWMLDSGIVSEIKLSSVKLAKKYMKRISIELESMGNSEKEPTQEFLLLQGVRFAFRAHQIAGGFDVETMSA</sequence>
<gene>
    <name evidence="4" type="ORF">KI387_028107</name>
</gene>
<proteinExistence type="predicted"/>
<accession>A0AA38LA18</accession>
<evidence type="ECO:0000313" key="4">
    <source>
        <dbReference type="EMBL" id="KAH9313072.1"/>
    </source>
</evidence>
<evidence type="ECO:0000256" key="1">
    <source>
        <dbReference type="ARBA" id="ARBA00023054"/>
    </source>
</evidence>
<feature type="non-terminal residue" evidence="4">
    <location>
        <position position="489"/>
    </location>
</feature>
<dbReference type="InterPro" id="IPR040265">
    <property type="entry name" value="CHUP1/IPGA1-like"/>
</dbReference>
<feature type="compositionally biased region" description="Pro residues" evidence="3">
    <location>
        <begin position="193"/>
        <end position="217"/>
    </location>
</feature>
<dbReference type="Proteomes" id="UP000824469">
    <property type="component" value="Unassembled WGS sequence"/>
</dbReference>
<dbReference type="OMA" id="QKREMAN"/>
<dbReference type="EMBL" id="JAHRHJ020000006">
    <property type="protein sequence ID" value="KAH9313072.1"/>
    <property type="molecule type" value="Genomic_DNA"/>
</dbReference>
<name>A0AA38LA18_TAXCH</name>
<evidence type="ECO:0000313" key="5">
    <source>
        <dbReference type="Proteomes" id="UP000824469"/>
    </source>
</evidence>
<evidence type="ECO:0000256" key="3">
    <source>
        <dbReference type="SAM" id="MobiDB-lite"/>
    </source>
</evidence>